<comment type="subcellular location">
    <subcellularLocation>
        <location evidence="1">Nucleus</location>
    </subcellularLocation>
</comment>
<dbReference type="RefSeq" id="XP_018118916.1">
    <property type="nucleotide sequence ID" value="XM_018263427.2"/>
</dbReference>
<dbReference type="Pfam" id="PF14998">
    <property type="entry name" value="Ripply"/>
    <property type="match status" value="1"/>
</dbReference>
<dbReference type="GO" id="GO:0009880">
    <property type="term" value="P:embryonic pattern specification"/>
    <property type="evidence" value="ECO:0000318"/>
    <property type="project" value="GO_Central"/>
</dbReference>
<gene>
    <name evidence="8" type="primary">ripply2.L</name>
    <name evidence="7" type="synonym">ripply2.1.L</name>
</gene>
<keyword evidence="4" id="KW-0539">Nucleus</keyword>
<comment type="similarity">
    <text evidence="2">Belongs to the ripply family.</text>
</comment>
<dbReference type="Bgee" id="108716890">
    <property type="expression patterns" value="Expressed in neurula embryo and 3 other cell types or tissues"/>
</dbReference>
<evidence type="ECO:0000256" key="2">
    <source>
        <dbReference type="ARBA" id="ARBA00006944"/>
    </source>
</evidence>
<proteinExistence type="inferred from homology"/>
<dbReference type="PaxDb" id="8355-A0A1L8G9V2"/>
<evidence type="ECO:0000256" key="1">
    <source>
        <dbReference type="ARBA" id="ARBA00004123"/>
    </source>
</evidence>
<keyword evidence="6" id="KW-1185">Reference proteome</keyword>
<dbReference type="GeneID" id="108716890"/>
<evidence type="ECO:0000313" key="6">
    <source>
        <dbReference type="Proteomes" id="UP000186698"/>
    </source>
</evidence>
<keyword evidence="3" id="KW-0217">Developmental protein</keyword>
<feature type="compositionally biased region" description="Low complexity" evidence="5">
    <location>
        <begin position="8"/>
        <end position="24"/>
    </location>
</feature>
<dbReference type="AGR" id="Xenbase:XB-GENE-17340679"/>
<name>A0A1L8G9V2_XENLA</name>
<dbReference type="Xenbase" id="XB-GENE-17340679">
    <property type="gene designation" value="ripply2.L"/>
</dbReference>
<dbReference type="PANTHER" id="PTHR16770">
    <property type="entry name" value="PROTEIN RIPPLY-LIKE"/>
    <property type="match status" value="1"/>
</dbReference>
<evidence type="ECO:0000313" key="7">
    <source>
        <dbReference type="RefSeq" id="XP_018118916.1"/>
    </source>
</evidence>
<feature type="region of interest" description="Disordered" evidence="5">
    <location>
        <begin position="1"/>
        <end position="37"/>
    </location>
</feature>
<dbReference type="PANTHER" id="PTHR16770:SF3">
    <property type="entry name" value="PROTEIN RIPPLY2"/>
    <property type="match status" value="1"/>
</dbReference>
<dbReference type="GO" id="GO:0005634">
    <property type="term" value="C:nucleus"/>
    <property type="evidence" value="ECO:0000318"/>
    <property type="project" value="GO_Central"/>
</dbReference>
<evidence type="ECO:0000256" key="4">
    <source>
        <dbReference type="ARBA" id="ARBA00023242"/>
    </source>
</evidence>
<evidence type="ECO:0000256" key="5">
    <source>
        <dbReference type="SAM" id="MobiDB-lite"/>
    </source>
</evidence>
<dbReference type="Proteomes" id="UP000186698">
    <property type="component" value="Chromosome 5L"/>
</dbReference>
<dbReference type="AlphaFoldDB" id="A0A1L8G9V2"/>
<organism evidence="6 7">
    <name type="scientific">Xenopus laevis</name>
    <name type="common">African clawed frog</name>
    <dbReference type="NCBI Taxonomy" id="8355"/>
    <lineage>
        <taxon>Eukaryota</taxon>
        <taxon>Metazoa</taxon>
        <taxon>Chordata</taxon>
        <taxon>Craniata</taxon>
        <taxon>Vertebrata</taxon>
        <taxon>Euteleostomi</taxon>
        <taxon>Amphibia</taxon>
        <taxon>Batrachia</taxon>
        <taxon>Anura</taxon>
        <taxon>Pipoidea</taxon>
        <taxon>Pipidae</taxon>
        <taxon>Xenopodinae</taxon>
        <taxon>Xenopus</taxon>
        <taxon>Xenopus</taxon>
    </lineage>
</organism>
<evidence type="ECO:0000313" key="8">
    <source>
        <dbReference type="Xenbase" id="XB-GENE-17340679"/>
    </source>
</evidence>
<dbReference type="GO" id="GO:0000122">
    <property type="term" value="P:negative regulation of transcription by RNA polymerase II"/>
    <property type="evidence" value="ECO:0000318"/>
    <property type="project" value="GO_Central"/>
</dbReference>
<protein>
    <submittedName>
        <fullName evidence="7">Protein ripply2.1-like</fullName>
    </submittedName>
</protein>
<dbReference type="OrthoDB" id="5978888at2759"/>
<dbReference type="STRING" id="8355.A0A1L8G9V2"/>
<dbReference type="InterPro" id="IPR028127">
    <property type="entry name" value="Ripply_fam"/>
</dbReference>
<sequence>MEPNQQRSCASASSTSASGASHSSHGPVWRPWHDAPGTHVNVQNSPVVLQQFYSDNQSYMNDKGKLPAFQHPVKLFWPKSRCYDFMYQEAEELLRHFPVQATISLYQETDSDSDSEEEEICDN</sequence>
<dbReference type="KEGG" id="xla:108716890"/>
<dbReference type="CTD" id="108716890"/>
<evidence type="ECO:0000256" key="3">
    <source>
        <dbReference type="ARBA" id="ARBA00022473"/>
    </source>
</evidence>
<reference evidence="7" key="1">
    <citation type="submission" date="2025-08" db="UniProtKB">
        <authorList>
            <consortium name="RefSeq"/>
        </authorList>
    </citation>
    <scope>IDENTIFICATION</scope>
    <source>
        <strain evidence="7">J_2021</strain>
        <tissue evidence="7">Erythrocytes</tissue>
    </source>
</reference>
<accession>A0A1L8G9V2</accession>